<evidence type="ECO:0000256" key="3">
    <source>
        <dbReference type="ARBA" id="ARBA00018111"/>
    </source>
</evidence>
<organism evidence="8 9">
    <name type="scientific">Cardiobacterium hominis</name>
    <dbReference type="NCBI Taxonomy" id="2718"/>
    <lineage>
        <taxon>Bacteria</taxon>
        <taxon>Pseudomonadati</taxon>
        <taxon>Pseudomonadota</taxon>
        <taxon>Gammaproteobacteria</taxon>
        <taxon>Cardiobacteriales</taxon>
        <taxon>Cardiobacteriaceae</taxon>
        <taxon>Cardiobacterium</taxon>
    </lineage>
</organism>
<evidence type="ECO:0000256" key="1">
    <source>
        <dbReference type="ARBA" id="ARBA00004496"/>
    </source>
</evidence>
<dbReference type="InterPro" id="IPR003783">
    <property type="entry name" value="Regulatory_RecX"/>
</dbReference>
<accession>A0A1C3NEI4</accession>
<dbReference type="InterPro" id="IPR053924">
    <property type="entry name" value="RecX_HTH_2nd"/>
</dbReference>
<dbReference type="Pfam" id="PF02631">
    <property type="entry name" value="RecX_HTH2"/>
    <property type="match status" value="1"/>
</dbReference>
<name>A0A1C3NEI4_9GAMM</name>
<feature type="domain" description="RecX second three-helical" evidence="6">
    <location>
        <begin position="55"/>
        <end position="93"/>
    </location>
</feature>
<dbReference type="GO" id="GO:0006282">
    <property type="term" value="P:regulation of DNA repair"/>
    <property type="evidence" value="ECO:0007669"/>
    <property type="project" value="UniProtKB-UniRule"/>
</dbReference>
<evidence type="ECO:0000259" key="7">
    <source>
        <dbReference type="Pfam" id="PF21981"/>
    </source>
</evidence>
<evidence type="ECO:0000259" key="6">
    <source>
        <dbReference type="Pfam" id="PF02631"/>
    </source>
</evidence>
<dbReference type="PANTHER" id="PTHR33602:SF1">
    <property type="entry name" value="REGULATORY PROTEIN RECX FAMILY PROTEIN"/>
    <property type="match status" value="1"/>
</dbReference>
<comment type="similarity">
    <text evidence="2 5">Belongs to the RecX family.</text>
</comment>
<evidence type="ECO:0000256" key="2">
    <source>
        <dbReference type="ARBA" id="ARBA00009695"/>
    </source>
</evidence>
<protein>
    <recommendedName>
        <fullName evidence="3 5">Regulatory protein RecX</fullName>
    </recommendedName>
</protein>
<feature type="domain" description="RecX third three-helical" evidence="7">
    <location>
        <begin position="99"/>
        <end position="141"/>
    </location>
</feature>
<comment type="subcellular location">
    <subcellularLocation>
        <location evidence="1 5">Cytoplasm</location>
    </subcellularLocation>
</comment>
<evidence type="ECO:0000313" key="8">
    <source>
        <dbReference type="EMBL" id="SBV31012.1"/>
    </source>
</evidence>
<dbReference type="Gene3D" id="1.10.10.10">
    <property type="entry name" value="Winged helix-like DNA-binding domain superfamily/Winged helix DNA-binding domain"/>
    <property type="match status" value="3"/>
</dbReference>
<dbReference type="Pfam" id="PF21981">
    <property type="entry name" value="RecX_HTH3"/>
    <property type="match status" value="1"/>
</dbReference>
<dbReference type="Proteomes" id="UP000190837">
    <property type="component" value="Unassembled WGS sequence"/>
</dbReference>
<reference evidence="9" key="1">
    <citation type="submission" date="2016-04" db="EMBL/GenBank/DDBJ databases">
        <authorList>
            <person name="Tagini F."/>
        </authorList>
    </citation>
    <scope>NUCLEOTIDE SEQUENCE [LARGE SCALE GENOMIC DNA]</scope>
    <source>
        <strain evidence="9">CHUV0807</strain>
    </source>
</reference>
<gene>
    <name evidence="5" type="primary">recX</name>
    <name evidence="8" type="ORF">CHUV0807_0815</name>
</gene>
<dbReference type="InterPro" id="IPR036388">
    <property type="entry name" value="WH-like_DNA-bd_sf"/>
</dbReference>
<proteinExistence type="inferred from homology"/>
<dbReference type="RefSeq" id="WP_079539900.1">
    <property type="nucleotide sequence ID" value="NZ_CP171111.1"/>
</dbReference>
<evidence type="ECO:0000313" key="9">
    <source>
        <dbReference type="Proteomes" id="UP000190837"/>
    </source>
</evidence>
<evidence type="ECO:0000256" key="5">
    <source>
        <dbReference type="HAMAP-Rule" id="MF_01114"/>
    </source>
</evidence>
<keyword evidence="4 5" id="KW-0963">Cytoplasm</keyword>
<dbReference type="GO" id="GO:0005737">
    <property type="term" value="C:cytoplasm"/>
    <property type="evidence" value="ECO:0007669"/>
    <property type="project" value="UniProtKB-SubCell"/>
</dbReference>
<evidence type="ECO:0000256" key="4">
    <source>
        <dbReference type="ARBA" id="ARBA00022490"/>
    </source>
</evidence>
<dbReference type="EMBL" id="FKLO01000033">
    <property type="protein sequence ID" value="SBV31012.1"/>
    <property type="molecule type" value="Genomic_DNA"/>
</dbReference>
<sequence>MSSSDDARRAIEARCLAALGRREYSRAELAAKLGEFPAEDVAAVLETLAERGWQSDARFAESYLRGHRGYGRLKMRHELEARGIRGELLRETLDSADWFATAREVYQKKYSAPATTPQERAKRQRFMAQRGFSYEEIQQAMTATQDEA</sequence>
<dbReference type="InterPro" id="IPR053925">
    <property type="entry name" value="RecX_HTH_3rd"/>
</dbReference>
<dbReference type="PANTHER" id="PTHR33602">
    <property type="entry name" value="REGULATORY PROTEIN RECX FAMILY PROTEIN"/>
    <property type="match status" value="1"/>
</dbReference>
<dbReference type="HAMAP" id="MF_01114">
    <property type="entry name" value="RecX"/>
    <property type="match status" value="1"/>
</dbReference>
<dbReference type="AlphaFoldDB" id="A0A1C3NEI4"/>
<comment type="function">
    <text evidence="5">Modulates RecA activity.</text>
</comment>